<dbReference type="OrthoDB" id="10509354at2759"/>
<evidence type="ECO:0000313" key="3">
    <source>
        <dbReference type="EMBL" id="KAH7141989.1"/>
    </source>
</evidence>
<reference evidence="3" key="1">
    <citation type="journal article" date="2021" name="Nat. Commun.">
        <title>Genetic determinants of endophytism in the Arabidopsis root mycobiome.</title>
        <authorList>
            <person name="Mesny F."/>
            <person name="Miyauchi S."/>
            <person name="Thiergart T."/>
            <person name="Pickel B."/>
            <person name="Atanasova L."/>
            <person name="Karlsson M."/>
            <person name="Huettel B."/>
            <person name="Barry K.W."/>
            <person name="Haridas S."/>
            <person name="Chen C."/>
            <person name="Bauer D."/>
            <person name="Andreopoulos W."/>
            <person name="Pangilinan J."/>
            <person name="LaButti K."/>
            <person name="Riley R."/>
            <person name="Lipzen A."/>
            <person name="Clum A."/>
            <person name="Drula E."/>
            <person name="Henrissat B."/>
            <person name="Kohler A."/>
            <person name="Grigoriev I.V."/>
            <person name="Martin F.M."/>
            <person name="Hacquard S."/>
        </authorList>
    </citation>
    <scope>NUCLEOTIDE SEQUENCE</scope>
    <source>
        <strain evidence="3">MPI-CAGE-AT-0147</strain>
    </source>
</reference>
<name>A0A9P9ER01_9HYPO</name>
<evidence type="ECO:0000256" key="2">
    <source>
        <dbReference type="SAM" id="Phobius"/>
    </source>
</evidence>
<feature type="transmembrane region" description="Helical" evidence="2">
    <location>
        <begin position="84"/>
        <end position="107"/>
    </location>
</feature>
<feature type="compositionally biased region" description="Basic and acidic residues" evidence="1">
    <location>
        <begin position="228"/>
        <end position="241"/>
    </location>
</feature>
<proteinExistence type="predicted"/>
<sequence length="261" mass="28041">MPSTPPPARSFADNRDSVAGHFLSLSVLNTISLVLSFIVYFNHNREEADDLAQCIVGSMASAAFLGCSILIRSKKPNVYSRKRVTIALLSDTTFTLANGVFGILSGVQRIQGTGRETSSAMLAANALLSSFNCIYGIYLGRALHRFQQSLEQLHPSSTADEVQAAEQGQRTGQGGSSQADEPITQESNEQPTAFVENSRVGAEDKTTPIVVTEDLNTLPQTSHQSQAAREHSGEEFKRGDGTVDATISSETDFSPRNGRSA</sequence>
<dbReference type="EMBL" id="JAGMUV010000010">
    <property type="protein sequence ID" value="KAH7141989.1"/>
    <property type="molecule type" value="Genomic_DNA"/>
</dbReference>
<keyword evidence="2" id="KW-1133">Transmembrane helix</keyword>
<feature type="compositionally biased region" description="Polar residues" evidence="1">
    <location>
        <begin position="214"/>
        <end position="227"/>
    </location>
</feature>
<protein>
    <submittedName>
        <fullName evidence="3">Uncharacterized protein</fullName>
    </submittedName>
</protein>
<keyword evidence="2" id="KW-0472">Membrane</keyword>
<gene>
    <name evidence="3" type="ORF">EDB81DRAFT_760826</name>
</gene>
<feature type="compositionally biased region" description="Polar residues" evidence="1">
    <location>
        <begin position="245"/>
        <end position="261"/>
    </location>
</feature>
<dbReference type="Proteomes" id="UP000738349">
    <property type="component" value="Unassembled WGS sequence"/>
</dbReference>
<feature type="region of interest" description="Disordered" evidence="1">
    <location>
        <begin position="154"/>
        <end position="261"/>
    </location>
</feature>
<evidence type="ECO:0000313" key="4">
    <source>
        <dbReference type="Proteomes" id="UP000738349"/>
    </source>
</evidence>
<keyword evidence="2" id="KW-0812">Transmembrane</keyword>
<feature type="transmembrane region" description="Helical" evidence="2">
    <location>
        <begin position="21"/>
        <end position="43"/>
    </location>
</feature>
<keyword evidence="4" id="KW-1185">Reference proteome</keyword>
<evidence type="ECO:0000256" key="1">
    <source>
        <dbReference type="SAM" id="MobiDB-lite"/>
    </source>
</evidence>
<accession>A0A9P9ER01</accession>
<dbReference type="AlphaFoldDB" id="A0A9P9ER01"/>
<organism evidence="3 4">
    <name type="scientific">Dactylonectria macrodidyma</name>
    <dbReference type="NCBI Taxonomy" id="307937"/>
    <lineage>
        <taxon>Eukaryota</taxon>
        <taxon>Fungi</taxon>
        <taxon>Dikarya</taxon>
        <taxon>Ascomycota</taxon>
        <taxon>Pezizomycotina</taxon>
        <taxon>Sordariomycetes</taxon>
        <taxon>Hypocreomycetidae</taxon>
        <taxon>Hypocreales</taxon>
        <taxon>Nectriaceae</taxon>
        <taxon>Dactylonectria</taxon>
    </lineage>
</organism>
<comment type="caution">
    <text evidence="3">The sequence shown here is derived from an EMBL/GenBank/DDBJ whole genome shotgun (WGS) entry which is preliminary data.</text>
</comment>
<feature type="transmembrane region" description="Helical" evidence="2">
    <location>
        <begin position="55"/>
        <end position="72"/>
    </location>
</feature>
<feature type="transmembrane region" description="Helical" evidence="2">
    <location>
        <begin position="119"/>
        <end position="139"/>
    </location>
</feature>